<keyword evidence="1" id="KW-1133">Transmembrane helix</keyword>
<dbReference type="EMBL" id="BTRK01000006">
    <property type="protein sequence ID" value="GMR57569.1"/>
    <property type="molecule type" value="Genomic_DNA"/>
</dbReference>
<feature type="transmembrane region" description="Helical" evidence="1">
    <location>
        <begin position="82"/>
        <end position="105"/>
    </location>
</feature>
<protein>
    <submittedName>
        <fullName evidence="2">Uncharacterized protein</fullName>
    </submittedName>
</protein>
<sequence length="185" mass="20189">SGSSSSLLLLLSIRAVTRTMGARLKAIIMTGIHIGFTLLEIILSAALLIASEGKRAWGGGIWTFVWAIVGLIVVLMRSSIGILVFIIIAVIELIWRIVLTIWFFIGAIAATTDNGKANLRNEIKATNALNDLKNLDKPDKWGKGGVEEDLKHLIIGIWVVAVFVLIGTVILGVTIFFHYKARKEV</sequence>
<feature type="transmembrane region" description="Helical" evidence="1">
    <location>
        <begin position="56"/>
        <end position="75"/>
    </location>
</feature>
<dbReference type="AlphaFoldDB" id="A0AAN5IAK1"/>
<feature type="transmembrane region" description="Helical" evidence="1">
    <location>
        <begin position="26"/>
        <end position="50"/>
    </location>
</feature>
<feature type="transmembrane region" description="Helical" evidence="1">
    <location>
        <begin position="153"/>
        <end position="179"/>
    </location>
</feature>
<gene>
    <name evidence="2" type="ORF">PMAYCL1PPCAC_27764</name>
</gene>
<accession>A0AAN5IAK1</accession>
<comment type="caution">
    <text evidence="2">The sequence shown here is derived from an EMBL/GenBank/DDBJ whole genome shotgun (WGS) entry which is preliminary data.</text>
</comment>
<keyword evidence="3" id="KW-1185">Reference proteome</keyword>
<keyword evidence="1" id="KW-0472">Membrane</keyword>
<evidence type="ECO:0000256" key="1">
    <source>
        <dbReference type="SAM" id="Phobius"/>
    </source>
</evidence>
<evidence type="ECO:0000313" key="2">
    <source>
        <dbReference type="EMBL" id="GMR57569.1"/>
    </source>
</evidence>
<name>A0AAN5IAK1_9BILA</name>
<proteinExistence type="predicted"/>
<feature type="non-terminal residue" evidence="2">
    <location>
        <position position="185"/>
    </location>
</feature>
<reference evidence="3" key="1">
    <citation type="submission" date="2022-10" db="EMBL/GenBank/DDBJ databases">
        <title>Genome assembly of Pristionchus species.</title>
        <authorList>
            <person name="Yoshida K."/>
            <person name="Sommer R.J."/>
        </authorList>
    </citation>
    <scope>NUCLEOTIDE SEQUENCE [LARGE SCALE GENOMIC DNA]</scope>
    <source>
        <strain evidence="3">RS5460</strain>
    </source>
</reference>
<feature type="non-terminal residue" evidence="2">
    <location>
        <position position="1"/>
    </location>
</feature>
<keyword evidence="1" id="KW-0812">Transmembrane</keyword>
<organism evidence="2 3">
    <name type="scientific">Pristionchus mayeri</name>
    <dbReference type="NCBI Taxonomy" id="1317129"/>
    <lineage>
        <taxon>Eukaryota</taxon>
        <taxon>Metazoa</taxon>
        <taxon>Ecdysozoa</taxon>
        <taxon>Nematoda</taxon>
        <taxon>Chromadorea</taxon>
        <taxon>Rhabditida</taxon>
        <taxon>Rhabditina</taxon>
        <taxon>Diplogasteromorpha</taxon>
        <taxon>Diplogasteroidea</taxon>
        <taxon>Neodiplogasteridae</taxon>
        <taxon>Pristionchus</taxon>
    </lineage>
</organism>
<dbReference type="Proteomes" id="UP001328107">
    <property type="component" value="Unassembled WGS sequence"/>
</dbReference>
<evidence type="ECO:0000313" key="3">
    <source>
        <dbReference type="Proteomes" id="UP001328107"/>
    </source>
</evidence>